<keyword evidence="1" id="KW-0472">Membrane</keyword>
<keyword evidence="1" id="KW-1133">Transmembrane helix</keyword>
<accession>A0A7V8EJI7</accession>
<dbReference type="RefSeq" id="WP_156858412.1">
    <property type="nucleotide sequence ID" value="NZ_WOWR01000004.1"/>
</dbReference>
<feature type="transmembrane region" description="Helical" evidence="1">
    <location>
        <begin position="53"/>
        <end position="73"/>
    </location>
</feature>
<dbReference type="AlphaFoldDB" id="A0A7V8EJI7"/>
<evidence type="ECO:0000313" key="2">
    <source>
        <dbReference type="EMBL" id="KAF0255804.1"/>
    </source>
</evidence>
<sequence>MKTQDKFGFWQRASREVIYAFFIGSLPLLATTSQEEVSVLVTALLTAPELMAYYVYLLIAFAFVSIFTLRVTFQSFHLIGRSREVHTFFINEGGSLLTACRAALGAMIGDLLVWCYLAVDDVSAGGVHAVISYASLTLKFCIGLAWTDETLRDPHIVSSYK</sequence>
<protein>
    <submittedName>
        <fullName evidence="2">Uncharacterized protein</fullName>
    </submittedName>
</protein>
<evidence type="ECO:0000256" key="1">
    <source>
        <dbReference type="SAM" id="Phobius"/>
    </source>
</evidence>
<proteinExistence type="predicted"/>
<dbReference type="EMBL" id="WOWR01000004">
    <property type="protein sequence ID" value="KAF0255804.1"/>
    <property type="molecule type" value="Genomic_DNA"/>
</dbReference>
<dbReference type="Proteomes" id="UP000442695">
    <property type="component" value="Unassembled WGS sequence"/>
</dbReference>
<evidence type="ECO:0000313" key="3">
    <source>
        <dbReference type="Proteomes" id="UP000442695"/>
    </source>
</evidence>
<feature type="transmembrane region" description="Helical" evidence="1">
    <location>
        <begin position="16"/>
        <end position="33"/>
    </location>
</feature>
<comment type="caution">
    <text evidence="2">The sequence shown here is derived from an EMBL/GenBank/DDBJ whole genome shotgun (WGS) entry which is preliminary data.</text>
</comment>
<name>A0A7V8EJI7_PSEPU</name>
<gene>
    <name evidence="2" type="ORF">GN299_04810</name>
</gene>
<keyword evidence="1" id="KW-0812">Transmembrane</keyword>
<reference evidence="2 3" key="1">
    <citation type="submission" date="2019-12" db="EMBL/GenBank/DDBJ databases">
        <authorList>
            <person name="Woiski C."/>
        </authorList>
    </citation>
    <scope>NUCLEOTIDE SEQUENCE [LARGE SCALE GENOMIC DNA]</scope>
    <source>
        <strain evidence="2 3">BOE100</strain>
    </source>
</reference>
<organism evidence="2 3">
    <name type="scientific">Pseudomonas putida</name>
    <name type="common">Arthrobacter siderocapsulatus</name>
    <dbReference type="NCBI Taxonomy" id="303"/>
    <lineage>
        <taxon>Bacteria</taxon>
        <taxon>Pseudomonadati</taxon>
        <taxon>Pseudomonadota</taxon>
        <taxon>Gammaproteobacteria</taxon>
        <taxon>Pseudomonadales</taxon>
        <taxon>Pseudomonadaceae</taxon>
        <taxon>Pseudomonas</taxon>
    </lineage>
</organism>